<name>A0A845DDQ5_9BACT</name>
<dbReference type="GO" id="GO:0010181">
    <property type="term" value="F:FMN binding"/>
    <property type="evidence" value="ECO:0007669"/>
    <property type="project" value="TreeGrafter"/>
</dbReference>
<dbReference type="Gene3D" id="3.40.50.360">
    <property type="match status" value="1"/>
</dbReference>
<feature type="domain" description="NADPH-dependent FMN reductase-like" evidence="1">
    <location>
        <begin position="1"/>
        <end position="136"/>
    </location>
</feature>
<organism evidence="2 3">
    <name type="scientific">Candidatus Spechtbacteria bacterium SB0662_bin_43</name>
    <dbReference type="NCBI Taxonomy" id="2604897"/>
    <lineage>
        <taxon>Bacteria</taxon>
        <taxon>Candidatus Spechtiibacteriota</taxon>
    </lineage>
</organism>
<accession>A0A845DDQ5</accession>
<dbReference type="EMBL" id="VXOY01000009">
    <property type="protein sequence ID" value="MYE38051.1"/>
    <property type="molecule type" value="Genomic_DNA"/>
</dbReference>
<sequence>MNCVLILGTAHKGRYSEKVARFLERRIKERGDWDIDFLDVAELTRQATGSVIERDAELKSILKNADAYIIVSPEYNRGYPGELKLFLDSFYREYTARPVGFCGVSSGSIGGARAVEQLKLVSLDLNFIPIHTHLYVGRVQDMIDADGVFDSTSIDSDVDAFLNELSVYAHHLMPLRDALMDE</sequence>
<comment type="caution">
    <text evidence="2">The sequence shown here is derived from an EMBL/GenBank/DDBJ whole genome shotgun (WGS) entry which is preliminary data.</text>
</comment>
<proteinExistence type="predicted"/>
<evidence type="ECO:0000259" key="1">
    <source>
        <dbReference type="Pfam" id="PF03358"/>
    </source>
</evidence>
<dbReference type="GO" id="GO:0005829">
    <property type="term" value="C:cytosol"/>
    <property type="evidence" value="ECO:0007669"/>
    <property type="project" value="TreeGrafter"/>
</dbReference>
<evidence type="ECO:0000313" key="2">
    <source>
        <dbReference type="EMBL" id="MYE38051.1"/>
    </source>
</evidence>
<dbReference type="InterPro" id="IPR005025">
    <property type="entry name" value="FMN_Rdtase-like_dom"/>
</dbReference>
<dbReference type="SUPFAM" id="SSF52218">
    <property type="entry name" value="Flavoproteins"/>
    <property type="match status" value="1"/>
</dbReference>
<dbReference type="InterPro" id="IPR029039">
    <property type="entry name" value="Flavoprotein-like_sf"/>
</dbReference>
<dbReference type="PANTHER" id="PTHR30543:SF21">
    <property type="entry name" value="NAD(P)H-DEPENDENT FMN REDUCTASE LOT6"/>
    <property type="match status" value="1"/>
</dbReference>
<dbReference type="AlphaFoldDB" id="A0A845DDQ5"/>
<evidence type="ECO:0000313" key="3">
    <source>
        <dbReference type="Proteomes" id="UP000449092"/>
    </source>
</evidence>
<dbReference type="GO" id="GO:0016491">
    <property type="term" value="F:oxidoreductase activity"/>
    <property type="evidence" value="ECO:0007669"/>
    <property type="project" value="InterPro"/>
</dbReference>
<dbReference type="Proteomes" id="UP000449092">
    <property type="component" value="Unassembled WGS sequence"/>
</dbReference>
<dbReference type="PANTHER" id="PTHR30543">
    <property type="entry name" value="CHROMATE REDUCTASE"/>
    <property type="match status" value="1"/>
</dbReference>
<protein>
    <submittedName>
        <fullName evidence="2">NAD(P)H-dependent oxidoreductase</fullName>
    </submittedName>
</protein>
<dbReference type="InterPro" id="IPR050712">
    <property type="entry name" value="NAD(P)H-dep_reductase"/>
</dbReference>
<dbReference type="Pfam" id="PF03358">
    <property type="entry name" value="FMN_red"/>
    <property type="match status" value="1"/>
</dbReference>
<gene>
    <name evidence="2" type="ORF">F4X82_00840</name>
</gene>
<reference evidence="2 3" key="1">
    <citation type="submission" date="2019-09" db="EMBL/GenBank/DDBJ databases">
        <title>Characterisation of the sponge microbiome using genome-centric metagenomics.</title>
        <authorList>
            <person name="Engelberts J.P."/>
            <person name="Robbins S.J."/>
            <person name="De Goeij J.M."/>
            <person name="Aranda M."/>
            <person name="Bell S.C."/>
            <person name="Webster N.S."/>
        </authorList>
    </citation>
    <scope>NUCLEOTIDE SEQUENCE [LARGE SCALE GENOMIC DNA]</scope>
    <source>
        <strain evidence="2">SB0662_bin_43</strain>
    </source>
</reference>